<name>A0A0L8FFV2_OCTBM</name>
<reference evidence="1" key="1">
    <citation type="submission" date="2015-07" db="EMBL/GenBank/DDBJ databases">
        <title>MeaNS - Measles Nucleotide Surveillance Program.</title>
        <authorList>
            <person name="Tran T."/>
            <person name="Druce J."/>
        </authorList>
    </citation>
    <scope>NUCLEOTIDE SEQUENCE</scope>
    <source>
        <strain evidence="1">UCB-OBI-ISO-001</strain>
        <tissue evidence="1">Gonad</tissue>
    </source>
</reference>
<evidence type="ECO:0000313" key="1">
    <source>
        <dbReference type="EMBL" id="KOF62603.1"/>
    </source>
</evidence>
<accession>A0A0L8FFV2</accession>
<sequence>MEEGLVHKPVEPRVDSERGVHHCSCSLVDTICAPECPGLYEASRYLPKVCCSVFARHLVVYN</sequence>
<protein>
    <submittedName>
        <fullName evidence="1">Uncharacterized protein</fullName>
    </submittedName>
</protein>
<gene>
    <name evidence="1" type="ORF">OCBIM_22022672mg</name>
</gene>
<dbReference type="AlphaFoldDB" id="A0A0L8FFV2"/>
<organism evidence="1">
    <name type="scientific">Octopus bimaculoides</name>
    <name type="common">California two-spotted octopus</name>
    <dbReference type="NCBI Taxonomy" id="37653"/>
    <lineage>
        <taxon>Eukaryota</taxon>
        <taxon>Metazoa</taxon>
        <taxon>Spiralia</taxon>
        <taxon>Lophotrochozoa</taxon>
        <taxon>Mollusca</taxon>
        <taxon>Cephalopoda</taxon>
        <taxon>Coleoidea</taxon>
        <taxon>Octopodiformes</taxon>
        <taxon>Octopoda</taxon>
        <taxon>Incirrata</taxon>
        <taxon>Octopodidae</taxon>
        <taxon>Octopus</taxon>
    </lineage>
</organism>
<proteinExistence type="predicted"/>
<dbReference type="EMBL" id="KQ432945">
    <property type="protein sequence ID" value="KOF62603.1"/>
    <property type="molecule type" value="Genomic_DNA"/>
</dbReference>